<evidence type="ECO:0000313" key="2">
    <source>
        <dbReference type="Proteomes" id="UP001519295"/>
    </source>
</evidence>
<protein>
    <submittedName>
        <fullName evidence="1">Uncharacterized protein</fullName>
    </submittedName>
</protein>
<sequence>MPRSCPGRTDPRDRHTWRRERLREAIGTAVWAYQVGDERFERHGHRMVAEALDPPD</sequence>
<comment type="caution">
    <text evidence="1">The sequence shown here is derived from an EMBL/GenBank/DDBJ whole genome shotgun (WGS) entry which is preliminary data.</text>
</comment>
<reference evidence="1 2" key="1">
    <citation type="submission" date="2021-03" db="EMBL/GenBank/DDBJ databases">
        <title>Sequencing the genomes of 1000 actinobacteria strains.</title>
        <authorList>
            <person name="Klenk H.-P."/>
        </authorList>
    </citation>
    <scope>NUCLEOTIDE SEQUENCE [LARGE SCALE GENOMIC DNA]</scope>
    <source>
        <strain evidence="1 2">DSM 45256</strain>
    </source>
</reference>
<keyword evidence="2" id="KW-1185">Reference proteome</keyword>
<accession>A0ABS4VKH8</accession>
<dbReference type="Proteomes" id="UP001519295">
    <property type="component" value="Unassembled WGS sequence"/>
</dbReference>
<evidence type="ECO:0000313" key="1">
    <source>
        <dbReference type="EMBL" id="MBP2364432.1"/>
    </source>
</evidence>
<proteinExistence type="predicted"/>
<name>A0ABS4VKH8_9PSEU</name>
<dbReference type="EMBL" id="JAGINU010000001">
    <property type="protein sequence ID" value="MBP2364432.1"/>
    <property type="molecule type" value="Genomic_DNA"/>
</dbReference>
<organism evidence="1 2">
    <name type="scientific">Pseudonocardia parietis</name>
    <dbReference type="NCBI Taxonomy" id="570936"/>
    <lineage>
        <taxon>Bacteria</taxon>
        <taxon>Bacillati</taxon>
        <taxon>Actinomycetota</taxon>
        <taxon>Actinomycetes</taxon>
        <taxon>Pseudonocardiales</taxon>
        <taxon>Pseudonocardiaceae</taxon>
        <taxon>Pseudonocardia</taxon>
    </lineage>
</organism>
<gene>
    <name evidence="1" type="ORF">JOF36_000128</name>
</gene>